<evidence type="ECO:0000259" key="5">
    <source>
        <dbReference type="PROSITE" id="PS50026"/>
    </source>
</evidence>
<gene>
    <name evidence="6" type="ORF">SNAT2548_LOCUS4292</name>
</gene>
<keyword evidence="1 2" id="KW-1015">Disulfide bond</keyword>
<dbReference type="InterPro" id="IPR000859">
    <property type="entry name" value="CUB_dom"/>
</dbReference>
<accession>A0A812IJR5</accession>
<dbReference type="PROSITE" id="PS01186">
    <property type="entry name" value="EGF_2"/>
    <property type="match status" value="1"/>
</dbReference>
<reference evidence="6" key="1">
    <citation type="submission" date="2021-02" db="EMBL/GenBank/DDBJ databases">
        <authorList>
            <person name="Dougan E. K."/>
            <person name="Rhodes N."/>
            <person name="Thang M."/>
            <person name="Chan C."/>
        </authorList>
    </citation>
    <scope>NUCLEOTIDE SEQUENCE</scope>
</reference>
<keyword evidence="7" id="KW-1185">Reference proteome</keyword>
<dbReference type="Proteomes" id="UP000604046">
    <property type="component" value="Unassembled WGS sequence"/>
</dbReference>
<comment type="caution">
    <text evidence="6">The sequence shown here is derived from an EMBL/GenBank/DDBJ whole genome shotgun (WGS) entry which is preliminary data.</text>
</comment>
<feature type="signal peptide" evidence="4">
    <location>
        <begin position="1"/>
        <end position="15"/>
    </location>
</feature>
<evidence type="ECO:0000256" key="4">
    <source>
        <dbReference type="SAM" id="SignalP"/>
    </source>
</evidence>
<dbReference type="CDD" id="cd00041">
    <property type="entry name" value="CUB"/>
    <property type="match status" value="1"/>
</dbReference>
<evidence type="ECO:0000313" key="7">
    <source>
        <dbReference type="Proteomes" id="UP000604046"/>
    </source>
</evidence>
<dbReference type="InterPro" id="IPR000742">
    <property type="entry name" value="EGF"/>
</dbReference>
<dbReference type="AlphaFoldDB" id="A0A812IJR5"/>
<dbReference type="EMBL" id="CAJNDS010000263">
    <property type="protein sequence ID" value="CAE7035379.1"/>
    <property type="molecule type" value="Genomic_DNA"/>
</dbReference>
<feature type="disulfide bond" evidence="2">
    <location>
        <begin position="234"/>
        <end position="243"/>
    </location>
</feature>
<keyword evidence="3" id="KW-1133">Transmembrane helix</keyword>
<keyword evidence="2" id="KW-0245">EGF-like domain</keyword>
<dbReference type="SUPFAM" id="SSF49854">
    <property type="entry name" value="Spermadhesin, CUB domain"/>
    <property type="match status" value="1"/>
</dbReference>
<protein>
    <recommendedName>
        <fullName evidence="5">EGF-like domain-containing protein</fullName>
    </recommendedName>
</protein>
<feature type="transmembrane region" description="Helical" evidence="3">
    <location>
        <begin position="335"/>
        <end position="356"/>
    </location>
</feature>
<name>A0A812IJR5_9DINO</name>
<evidence type="ECO:0000313" key="6">
    <source>
        <dbReference type="EMBL" id="CAE7035379.1"/>
    </source>
</evidence>
<dbReference type="InterPro" id="IPR035914">
    <property type="entry name" value="Sperma_CUB_dom_sf"/>
</dbReference>
<evidence type="ECO:0000256" key="3">
    <source>
        <dbReference type="SAM" id="Phobius"/>
    </source>
</evidence>
<dbReference type="PROSITE" id="PS50026">
    <property type="entry name" value="EGF_3"/>
    <property type="match status" value="1"/>
</dbReference>
<keyword evidence="3" id="KW-0812">Transmembrane</keyword>
<feature type="domain" description="EGF-like" evidence="5">
    <location>
        <begin position="205"/>
        <end position="244"/>
    </location>
</feature>
<keyword evidence="4" id="KW-0732">Signal</keyword>
<dbReference type="OrthoDB" id="419865at2759"/>
<comment type="caution">
    <text evidence="2">Lacks conserved residue(s) required for the propagation of feature annotation.</text>
</comment>
<feature type="chain" id="PRO_5032890698" description="EGF-like domain-containing protein" evidence="4">
    <location>
        <begin position="16"/>
        <end position="380"/>
    </location>
</feature>
<dbReference type="Gene3D" id="2.60.120.290">
    <property type="entry name" value="Spermadhesin, CUB domain"/>
    <property type="match status" value="1"/>
</dbReference>
<evidence type="ECO:0000256" key="1">
    <source>
        <dbReference type="ARBA" id="ARBA00023157"/>
    </source>
</evidence>
<evidence type="ECO:0000256" key="2">
    <source>
        <dbReference type="PROSITE-ProRule" id="PRU00076"/>
    </source>
</evidence>
<keyword evidence="3" id="KW-0472">Membrane</keyword>
<proteinExistence type="predicted"/>
<sequence length="380" mass="42135">MWQCLIWILCGAAQADDDWWVTSGTCRIDSDGCATSPRYPSRYTNNRDCEIEVAAGNTKAIMVAHFSTEARYDFLEVNDISFSGQIGPENVVPEGVIKWTSDYSVTNTGWRLCLQEVGVAMKFDARCGLSGVGLALAATLQGCDSPGMLDLPKLDSLAISMPDKWFGVHSVPYWRQQPDYWTHEAYAHDEHGNRHAEKSFNSCMNPKLHIENVCSGHGSCVPFGDDTGLSFCKCYPGYGGMECNSKRLSQTTAWFLALFLGPAGADQYYLGWYPQMLMTQVTSVLGLLLLAAISSSRLPGLCVFMAPWMYHVVVIGSAPAQAVRDRTAADLPRCAFVSFSLLWMGFLSLAICIYDVKYKTQVKRIMQDQFRNYSSAKIIA</sequence>
<organism evidence="6 7">
    <name type="scientific">Symbiodinium natans</name>
    <dbReference type="NCBI Taxonomy" id="878477"/>
    <lineage>
        <taxon>Eukaryota</taxon>
        <taxon>Sar</taxon>
        <taxon>Alveolata</taxon>
        <taxon>Dinophyceae</taxon>
        <taxon>Suessiales</taxon>
        <taxon>Symbiodiniaceae</taxon>
        <taxon>Symbiodinium</taxon>
    </lineage>
</organism>
<feature type="transmembrane region" description="Helical" evidence="3">
    <location>
        <begin position="284"/>
        <end position="310"/>
    </location>
</feature>
<dbReference type="PROSITE" id="PS00022">
    <property type="entry name" value="EGF_1"/>
    <property type="match status" value="1"/>
</dbReference>